<dbReference type="InterPro" id="IPR036249">
    <property type="entry name" value="Thioredoxin-like_sf"/>
</dbReference>
<dbReference type="Gene3D" id="3.40.30.10">
    <property type="entry name" value="Glutaredoxin"/>
    <property type="match status" value="1"/>
</dbReference>
<feature type="signal peptide" evidence="2">
    <location>
        <begin position="1"/>
        <end position="20"/>
    </location>
</feature>
<sequence length="334" mass="38207">MKLKKIFKLISAAVILLSAAGCSKKQKVPELVWQTDFEAAKKIAAENNKGIMFLFTGSDWDRYSNKFKKNVVESEQFLIKYADDFVFLNFDFAEREFNAAYLPKNDSQEEADRIEKAQKDFAERDYIARDIYSVNQYPTVLFLSQEGWYFDSVIYTDETSTFTGFEKACHSAQIEKLSSLAEKVRKSSGIEKAEAINELYEATPAIYLAPLRDLIASYPEYDPENKTGNLGKFEQAKAYFDAYDELVHGRDAAAVYVTVAENKDNHLSEAERQNMYFMAALVELQEGKDTGSYDYGAIVDYLQKAYDCDPNNEIGPDILYQLEKARQQYKAQTK</sequence>
<feature type="chain" id="PRO_5032294464" evidence="2">
    <location>
        <begin position="21"/>
        <end position="334"/>
    </location>
</feature>
<proteinExistence type="predicted"/>
<evidence type="ECO:0000313" key="4">
    <source>
        <dbReference type="Proteomes" id="UP000578697"/>
    </source>
</evidence>
<dbReference type="PANTHER" id="PTHR15337:SF11">
    <property type="entry name" value="THIOREDOXIN DOMAIN-CONTAINING PROTEIN"/>
    <property type="match status" value="1"/>
</dbReference>
<dbReference type="PANTHER" id="PTHR15337">
    <property type="entry name" value="ANTERIOR GRADIENT PROTEIN-RELATED"/>
    <property type="match status" value="1"/>
</dbReference>
<protein>
    <submittedName>
        <fullName evidence="3">Thioredoxin-related protein</fullName>
    </submittedName>
</protein>
<gene>
    <name evidence="3" type="ORF">HNP77_001177</name>
</gene>
<keyword evidence="4" id="KW-1185">Reference proteome</keyword>
<dbReference type="EMBL" id="JACHFR010000002">
    <property type="protein sequence ID" value="MBB5218808.1"/>
    <property type="molecule type" value="Genomic_DNA"/>
</dbReference>
<evidence type="ECO:0000313" key="3">
    <source>
        <dbReference type="EMBL" id="MBB5218808.1"/>
    </source>
</evidence>
<accession>A0A840SF83</accession>
<keyword evidence="1 2" id="KW-0732">Signal</keyword>
<dbReference type="InterPro" id="IPR051099">
    <property type="entry name" value="AGR/TXD"/>
</dbReference>
<dbReference type="PROSITE" id="PS51257">
    <property type="entry name" value="PROKAR_LIPOPROTEIN"/>
    <property type="match status" value="1"/>
</dbReference>
<dbReference type="SUPFAM" id="SSF52833">
    <property type="entry name" value="Thioredoxin-like"/>
    <property type="match status" value="1"/>
</dbReference>
<name>A0A840SF83_9SPIR</name>
<evidence type="ECO:0000256" key="2">
    <source>
        <dbReference type="SAM" id="SignalP"/>
    </source>
</evidence>
<dbReference type="Proteomes" id="UP000578697">
    <property type="component" value="Unassembled WGS sequence"/>
</dbReference>
<evidence type="ECO:0000256" key="1">
    <source>
        <dbReference type="ARBA" id="ARBA00022729"/>
    </source>
</evidence>
<dbReference type="Pfam" id="PF13899">
    <property type="entry name" value="Thioredoxin_7"/>
    <property type="match status" value="1"/>
</dbReference>
<organism evidence="3 4">
    <name type="scientific">Treponema rectale</name>
    <dbReference type="NCBI Taxonomy" id="744512"/>
    <lineage>
        <taxon>Bacteria</taxon>
        <taxon>Pseudomonadati</taxon>
        <taxon>Spirochaetota</taxon>
        <taxon>Spirochaetia</taxon>
        <taxon>Spirochaetales</taxon>
        <taxon>Treponemataceae</taxon>
        <taxon>Treponema</taxon>
    </lineage>
</organism>
<reference evidence="3 4" key="1">
    <citation type="submission" date="2020-08" db="EMBL/GenBank/DDBJ databases">
        <title>Genomic Encyclopedia of Type Strains, Phase IV (KMG-IV): sequencing the most valuable type-strain genomes for metagenomic binning, comparative biology and taxonomic classification.</title>
        <authorList>
            <person name="Goeker M."/>
        </authorList>
    </citation>
    <scope>NUCLEOTIDE SEQUENCE [LARGE SCALE GENOMIC DNA]</scope>
    <source>
        <strain evidence="3 4">DSM 103679</strain>
    </source>
</reference>
<dbReference type="RefSeq" id="WP_184652248.1">
    <property type="nucleotide sequence ID" value="NZ_JACHFR010000002.1"/>
</dbReference>
<dbReference type="AlphaFoldDB" id="A0A840SF83"/>
<comment type="caution">
    <text evidence="3">The sequence shown here is derived from an EMBL/GenBank/DDBJ whole genome shotgun (WGS) entry which is preliminary data.</text>
</comment>